<sequence>MVVRAEDTSPTAPNKRSRQLLFDNANGGDPQQHTSEASTGSDALPPPSFYCKYAVSQAKASGGSIVKDYRLRLERFTIEKMLKLVSNSYFRGLQLERHQPAGSDCDSRVDTPLFEYRRKYLRASFPTDPYAPVHVFTHVCCAVTMATSVRSVFTSIGQATGIVEYLCKSVVDTTLYGEHTPQAQAMGDRLGVYTEALRALDFVMWYVM</sequence>
<dbReference type="GeneID" id="25912950"/>
<organism evidence="2 3">
    <name type="scientific">Sphaeroforma arctica JP610</name>
    <dbReference type="NCBI Taxonomy" id="667725"/>
    <lineage>
        <taxon>Eukaryota</taxon>
        <taxon>Ichthyosporea</taxon>
        <taxon>Ichthyophonida</taxon>
        <taxon>Sphaeroforma</taxon>
    </lineage>
</organism>
<feature type="region of interest" description="Disordered" evidence="1">
    <location>
        <begin position="1"/>
        <end position="43"/>
    </location>
</feature>
<dbReference type="AlphaFoldDB" id="A0A0L0FEX7"/>
<accession>A0A0L0FEX7</accession>
<dbReference type="EMBL" id="KQ243905">
    <property type="protein sequence ID" value="KNC75021.1"/>
    <property type="molecule type" value="Genomic_DNA"/>
</dbReference>
<dbReference type="Proteomes" id="UP000054560">
    <property type="component" value="Unassembled WGS sequence"/>
</dbReference>
<keyword evidence="3" id="KW-1185">Reference proteome</keyword>
<evidence type="ECO:0000313" key="3">
    <source>
        <dbReference type="Proteomes" id="UP000054560"/>
    </source>
</evidence>
<gene>
    <name evidence="2" type="ORF">SARC_12446</name>
</gene>
<evidence type="ECO:0000313" key="2">
    <source>
        <dbReference type="EMBL" id="KNC75021.1"/>
    </source>
</evidence>
<protein>
    <submittedName>
        <fullName evidence="2">Uncharacterized protein</fullName>
    </submittedName>
</protein>
<dbReference type="RefSeq" id="XP_014148923.1">
    <property type="nucleotide sequence ID" value="XM_014293448.1"/>
</dbReference>
<proteinExistence type="predicted"/>
<reference evidence="2 3" key="1">
    <citation type="submission" date="2011-02" db="EMBL/GenBank/DDBJ databases">
        <title>The Genome Sequence of Sphaeroforma arctica JP610.</title>
        <authorList>
            <consortium name="The Broad Institute Genome Sequencing Platform"/>
            <person name="Russ C."/>
            <person name="Cuomo C."/>
            <person name="Young S.K."/>
            <person name="Zeng Q."/>
            <person name="Gargeya S."/>
            <person name="Alvarado L."/>
            <person name="Berlin A."/>
            <person name="Chapman S.B."/>
            <person name="Chen Z."/>
            <person name="Freedman E."/>
            <person name="Gellesch M."/>
            <person name="Goldberg J."/>
            <person name="Griggs A."/>
            <person name="Gujja S."/>
            <person name="Heilman E."/>
            <person name="Heiman D."/>
            <person name="Howarth C."/>
            <person name="Mehta T."/>
            <person name="Neiman D."/>
            <person name="Pearson M."/>
            <person name="Roberts A."/>
            <person name="Saif S."/>
            <person name="Shea T."/>
            <person name="Shenoy N."/>
            <person name="Sisk P."/>
            <person name="Stolte C."/>
            <person name="Sykes S."/>
            <person name="White J."/>
            <person name="Yandava C."/>
            <person name="Burger G."/>
            <person name="Gray M.W."/>
            <person name="Holland P.W.H."/>
            <person name="King N."/>
            <person name="Lang F.B.F."/>
            <person name="Roger A.J."/>
            <person name="Ruiz-Trillo I."/>
            <person name="Haas B."/>
            <person name="Nusbaum C."/>
            <person name="Birren B."/>
        </authorList>
    </citation>
    <scope>NUCLEOTIDE SEQUENCE [LARGE SCALE GENOMIC DNA]</scope>
    <source>
        <strain evidence="2 3">JP610</strain>
    </source>
</reference>
<name>A0A0L0FEX7_9EUKA</name>
<evidence type="ECO:0000256" key="1">
    <source>
        <dbReference type="SAM" id="MobiDB-lite"/>
    </source>
</evidence>
<dbReference type="RefSeq" id="XP_014148924.1">
    <property type="nucleotide sequence ID" value="XM_014293449.1"/>
</dbReference>
<feature type="compositionally biased region" description="Polar residues" evidence="1">
    <location>
        <begin position="29"/>
        <end position="41"/>
    </location>
</feature>
<feature type="non-terminal residue" evidence="2">
    <location>
        <position position="208"/>
    </location>
</feature>
<dbReference type="EMBL" id="KQ243905">
    <property type="protein sequence ID" value="KNC75022.1"/>
    <property type="molecule type" value="Genomic_DNA"/>
</dbReference>